<dbReference type="Gramene" id="mRNA:HanXRQr2_Chr07g0299901">
    <property type="protein sequence ID" value="CDS:HanXRQr2_Chr07g0299901.1"/>
    <property type="gene ID" value="HanXRQr2_Chr07g0299901"/>
</dbReference>
<name>A0A251UBN8_HELAN</name>
<dbReference type="EMBL" id="MNCJ02000322">
    <property type="protein sequence ID" value="KAF5799030.1"/>
    <property type="molecule type" value="Genomic_DNA"/>
</dbReference>
<dbReference type="EMBL" id="CM007896">
    <property type="protein sequence ID" value="OTG20534.1"/>
    <property type="molecule type" value="Genomic_DNA"/>
</dbReference>
<reference evidence="2 4" key="1">
    <citation type="journal article" date="2017" name="Nature">
        <title>The sunflower genome provides insights into oil metabolism, flowering and Asterid evolution.</title>
        <authorList>
            <person name="Badouin H."/>
            <person name="Gouzy J."/>
            <person name="Grassa C.J."/>
            <person name="Murat F."/>
            <person name="Staton S.E."/>
            <person name="Cottret L."/>
            <person name="Lelandais-Briere C."/>
            <person name="Owens G.L."/>
            <person name="Carrere S."/>
            <person name="Mayjonade B."/>
            <person name="Legrand L."/>
            <person name="Gill N."/>
            <person name="Kane N.C."/>
            <person name="Bowers J.E."/>
            <person name="Hubner S."/>
            <person name="Bellec A."/>
            <person name="Berard A."/>
            <person name="Berges H."/>
            <person name="Blanchet N."/>
            <person name="Boniface M.C."/>
            <person name="Brunel D."/>
            <person name="Catrice O."/>
            <person name="Chaidir N."/>
            <person name="Claudel C."/>
            <person name="Donnadieu C."/>
            <person name="Faraut T."/>
            <person name="Fievet G."/>
            <person name="Helmstetter N."/>
            <person name="King M."/>
            <person name="Knapp S.J."/>
            <person name="Lai Z."/>
            <person name="Le Paslier M.C."/>
            <person name="Lippi Y."/>
            <person name="Lorenzon L."/>
            <person name="Mandel J.R."/>
            <person name="Marage G."/>
            <person name="Marchand G."/>
            <person name="Marquand E."/>
            <person name="Bret-Mestries E."/>
            <person name="Morien E."/>
            <person name="Nambeesan S."/>
            <person name="Nguyen T."/>
            <person name="Pegot-Espagnet P."/>
            <person name="Pouilly N."/>
            <person name="Raftis F."/>
            <person name="Sallet E."/>
            <person name="Schiex T."/>
            <person name="Thomas J."/>
            <person name="Vandecasteele C."/>
            <person name="Vares D."/>
            <person name="Vear F."/>
            <person name="Vautrin S."/>
            <person name="Crespi M."/>
            <person name="Mangin B."/>
            <person name="Burke J.M."/>
            <person name="Salse J."/>
            <person name="Munos S."/>
            <person name="Vincourt P."/>
            <person name="Rieseberg L.H."/>
            <person name="Langlade N.B."/>
        </authorList>
    </citation>
    <scope>NUCLEOTIDE SEQUENCE [LARGE SCALE GENOMIC DNA]</scope>
    <source>
        <strain evidence="4">cv. SF193</strain>
        <tissue evidence="2">Leaves</tissue>
    </source>
</reference>
<dbReference type="InParanoid" id="A0A251UBN8"/>
<organism evidence="3 4">
    <name type="scientific">Helianthus annuus</name>
    <name type="common">Common sunflower</name>
    <dbReference type="NCBI Taxonomy" id="4232"/>
    <lineage>
        <taxon>Eukaryota</taxon>
        <taxon>Viridiplantae</taxon>
        <taxon>Streptophyta</taxon>
        <taxon>Embryophyta</taxon>
        <taxon>Tracheophyta</taxon>
        <taxon>Spermatophyta</taxon>
        <taxon>Magnoliopsida</taxon>
        <taxon>eudicotyledons</taxon>
        <taxon>Gunneridae</taxon>
        <taxon>Pentapetalae</taxon>
        <taxon>asterids</taxon>
        <taxon>campanulids</taxon>
        <taxon>Asterales</taxon>
        <taxon>Asteraceae</taxon>
        <taxon>Asteroideae</taxon>
        <taxon>Heliantheae alliance</taxon>
        <taxon>Heliantheae</taxon>
        <taxon>Helianthus</taxon>
    </lineage>
</organism>
<protein>
    <submittedName>
        <fullName evidence="3">Uncharacterized protein</fullName>
    </submittedName>
</protein>
<evidence type="ECO:0000313" key="2">
    <source>
        <dbReference type="EMBL" id="KAF5799030.1"/>
    </source>
</evidence>
<evidence type="ECO:0000256" key="1">
    <source>
        <dbReference type="SAM" id="MobiDB-lite"/>
    </source>
</evidence>
<keyword evidence="4" id="KW-1185">Reference proteome</keyword>
<sequence length="54" mass="6003">MYISPFIDTHLISFETIVLNEYTIRLPPLLSSSSSIANPQPDTHPHTSLPLSLP</sequence>
<evidence type="ECO:0000313" key="4">
    <source>
        <dbReference type="Proteomes" id="UP000215914"/>
    </source>
</evidence>
<accession>A0A251UBN8</accession>
<dbReference type="AlphaFoldDB" id="A0A251UBN8"/>
<feature type="region of interest" description="Disordered" evidence="1">
    <location>
        <begin position="33"/>
        <end position="54"/>
    </location>
</feature>
<reference evidence="2" key="3">
    <citation type="submission" date="2020-06" db="EMBL/GenBank/DDBJ databases">
        <title>Helianthus annuus Genome sequencing and assembly Release 2.</title>
        <authorList>
            <person name="Gouzy J."/>
            <person name="Langlade N."/>
            <person name="Munos S."/>
        </authorList>
    </citation>
    <scope>NUCLEOTIDE SEQUENCE</scope>
    <source>
        <tissue evidence="2">Leaves</tissue>
    </source>
</reference>
<gene>
    <name evidence="3" type="ORF">HannXRQ_Chr07g0194191</name>
    <name evidence="2" type="ORF">HanXRQr2_Chr07g0299901</name>
</gene>
<evidence type="ECO:0000313" key="3">
    <source>
        <dbReference type="EMBL" id="OTG20534.1"/>
    </source>
</evidence>
<proteinExistence type="predicted"/>
<dbReference type="Proteomes" id="UP000215914">
    <property type="component" value="Chromosome 7"/>
</dbReference>
<reference evidence="3" key="2">
    <citation type="submission" date="2017-02" db="EMBL/GenBank/DDBJ databases">
        <title>Sunflower complete genome.</title>
        <authorList>
            <person name="Langlade N."/>
            <person name="Munos S."/>
        </authorList>
    </citation>
    <scope>NUCLEOTIDE SEQUENCE [LARGE SCALE GENOMIC DNA]</scope>
    <source>
        <tissue evidence="3">Leaves</tissue>
    </source>
</reference>